<keyword evidence="2" id="KW-1185">Reference proteome</keyword>
<dbReference type="InterPro" id="IPR032675">
    <property type="entry name" value="LRR_dom_sf"/>
</dbReference>
<organism evidence="1 2">
    <name type="scientific">Apiotrichum porosum</name>
    <dbReference type="NCBI Taxonomy" id="105984"/>
    <lineage>
        <taxon>Eukaryota</taxon>
        <taxon>Fungi</taxon>
        <taxon>Dikarya</taxon>
        <taxon>Basidiomycota</taxon>
        <taxon>Agaricomycotina</taxon>
        <taxon>Tremellomycetes</taxon>
        <taxon>Trichosporonales</taxon>
        <taxon>Trichosporonaceae</taxon>
        <taxon>Apiotrichum</taxon>
    </lineage>
</organism>
<sequence>MNLTYLEVQVEGDSSCDLSKLRPVATKLAHGHAVGLWVTDPLANCTGGPRCKVAHTFARATPAIKHQRMTIRIKGFDVPCSSVPYIIDLFSNSSLPIASVSLDFDPLSVGQSYGPIARVFHNTAQPFETCRTRMNNHPIQHAWVPDLVQYLKTTPQMTELQIDGRHLRLRDLTQIVSTLEKDNHTLEILQISGTRLNDVGSSTSLKSTHEPAYGDRGWKDFAQRLSRVLERNRVSNDIEKRVQKASNLARTPKCIVLNGKPFRRRPSPICQLPAELRAMIAHYLDEATTSSDF</sequence>
<comment type="caution">
    <text evidence="1">The sequence shown here is derived from an EMBL/GenBank/DDBJ whole genome shotgun (WGS) entry which is preliminary data.</text>
</comment>
<dbReference type="Gene3D" id="3.80.10.10">
    <property type="entry name" value="Ribonuclease Inhibitor"/>
    <property type="match status" value="1"/>
</dbReference>
<dbReference type="RefSeq" id="XP_028478880.1">
    <property type="nucleotide sequence ID" value="XM_028619908.1"/>
</dbReference>
<evidence type="ECO:0000313" key="1">
    <source>
        <dbReference type="EMBL" id="RSH86095.1"/>
    </source>
</evidence>
<dbReference type="AlphaFoldDB" id="A0A427Y4U8"/>
<protein>
    <submittedName>
        <fullName evidence="1">Uncharacterized protein</fullName>
    </submittedName>
</protein>
<evidence type="ECO:0000313" key="2">
    <source>
        <dbReference type="Proteomes" id="UP000279236"/>
    </source>
</evidence>
<name>A0A427Y4U8_9TREE</name>
<accession>A0A427Y4U8</accession>
<dbReference type="GeneID" id="39588859"/>
<reference evidence="1 2" key="1">
    <citation type="submission" date="2018-11" db="EMBL/GenBank/DDBJ databases">
        <title>Genome sequence of Apiotrichum porosum DSM 27194.</title>
        <authorList>
            <person name="Aliyu H."/>
            <person name="Gorte O."/>
            <person name="Ochsenreither K."/>
        </authorList>
    </citation>
    <scope>NUCLEOTIDE SEQUENCE [LARGE SCALE GENOMIC DNA]</scope>
    <source>
        <strain evidence="1 2">DSM 27194</strain>
    </source>
</reference>
<proteinExistence type="predicted"/>
<dbReference type="Proteomes" id="UP000279236">
    <property type="component" value="Unassembled WGS sequence"/>
</dbReference>
<dbReference type="EMBL" id="RSCE01000002">
    <property type="protein sequence ID" value="RSH86095.1"/>
    <property type="molecule type" value="Genomic_DNA"/>
</dbReference>
<gene>
    <name evidence="1" type="ORF">EHS24_004316</name>
</gene>
<dbReference type="SUPFAM" id="SSF52047">
    <property type="entry name" value="RNI-like"/>
    <property type="match status" value="1"/>
</dbReference>